<feature type="domain" description="JmjC" evidence="5">
    <location>
        <begin position="115"/>
        <end position="262"/>
    </location>
</feature>
<dbReference type="PANTHER" id="PTHR12461:SF106">
    <property type="entry name" value="BIFUNCTIONAL PEPTIDASE AND ARGINYL-HYDROXYLASE JMJD5"/>
    <property type="match status" value="1"/>
</dbReference>
<sequence>MFDVSSTFEVPRVECPSRDELQERFIVPQRPVVISGAMEGWPALEQWTNEYLTEKIGARPLSPSKVTSAGTHIPDAKNGTMASASEMKFAEYIDLLASGAISAGELYAVQLPIKTALPELWPDVRFPAFVDEDKYAAVNLWFGPGKNFTGLHYDVADNFLTQIRGRKQVILCPPREIARVYPYPYGYVGNNLSQVNVASPDLAQFPKWADADRALVELSPGDMLYIPLCWWHAVWGIDQNMSINYWWQSNYANFFRHPQQTLRRITSLAVGLRGAAGQVVQNVASSAGLQSVR</sequence>
<dbReference type="SUPFAM" id="SSF51197">
    <property type="entry name" value="Clavaminate synthase-like"/>
    <property type="match status" value="1"/>
</dbReference>
<evidence type="ECO:0000313" key="7">
    <source>
        <dbReference type="Proteomes" id="UP000466431"/>
    </source>
</evidence>
<keyword evidence="4" id="KW-0408">Iron</keyword>
<accession>A0A7I7RNN6</accession>
<dbReference type="GO" id="GO:0016491">
    <property type="term" value="F:oxidoreductase activity"/>
    <property type="evidence" value="ECO:0007669"/>
    <property type="project" value="UniProtKB-KW"/>
</dbReference>
<dbReference type="PANTHER" id="PTHR12461">
    <property type="entry name" value="HYPOXIA-INDUCIBLE FACTOR 1 ALPHA INHIBITOR-RELATED"/>
    <property type="match status" value="1"/>
</dbReference>
<protein>
    <recommendedName>
        <fullName evidence="5">JmjC domain-containing protein</fullName>
    </recommendedName>
</protein>
<organism evidence="6 7">
    <name type="scientific">Mycolicibacterium celeriflavum</name>
    <name type="common">Mycobacterium celeriflavum</name>
    <dbReference type="NCBI Taxonomy" id="1249101"/>
    <lineage>
        <taxon>Bacteria</taxon>
        <taxon>Bacillati</taxon>
        <taxon>Actinomycetota</taxon>
        <taxon>Actinomycetes</taxon>
        <taxon>Mycobacteriales</taxon>
        <taxon>Mycobacteriaceae</taxon>
        <taxon>Mycolicibacterium</taxon>
    </lineage>
</organism>
<evidence type="ECO:0000313" key="6">
    <source>
        <dbReference type="EMBL" id="BBY45791.1"/>
    </source>
</evidence>
<evidence type="ECO:0000259" key="5">
    <source>
        <dbReference type="PROSITE" id="PS51184"/>
    </source>
</evidence>
<reference evidence="6 7" key="1">
    <citation type="journal article" date="2019" name="Emerg. Microbes Infect.">
        <title>Comprehensive subspecies identification of 175 nontuberculous mycobacteria species based on 7547 genomic profiles.</title>
        <authorList>
            <person name="Matsumoto Y."/>
            <person name="Kinjo T."/>
            <person name="Motooka D."/>
            <person name="Nabeya D."/>
            <person name="Jung N."/>
            <person name="Uechi K."/>
            <person name="Horii T."/>
            <person name="Iida T."/>
            <person name="Fujita J."/>
            <person name="Nakamura S."/>
        </authorList>
    </citation>
    <scope>NUCLEOTIDE SEQUENCE [LARGE SCALE GENOMIC DNA]</scope>
    <source>
        <strain evidence="6 7">JCM 18439</strain>
    </source>
</reference>
<gene>
    <name evidence="6" type="ORF">MCEL_40860</name>
</gene>
<dbReference type="Proteomes" id="UP000466431">
    <property type="component" value="Chromosome"/>
</dbReference>
<dbReference type="Pfam" id="PF13621">
    <property type="entry name" value="Cupin_8"/>
    <property type="match status" value="1"/>
</dbReference>
<dbReference type="EMBL" id="AP022591">
    <property type="protein sequence ID" value="BBY45791.1"/>
    <property type="molecule type" value="Genomic_DNA"/>
</dbReference>
<dbReference type="AlphaFoldDB" id="A0A7I7RNN6"/>
<dbReference type="KEGG" id="mcee:MCEL_40860"/>
<dbReference type="PROSITE" id="PS51184">
    <property type="entry name" value="JMJC"/>
    <property type="match status" value="1"/>
</dbReference>
<proteinExistence type="predicted"/>
<dbReference type="InterPro" id="IPR041667">
    <property type="entry name" value="Cupin_8"/>
</dbReference>
<dbReference type="InterPro" id="IPR003347">
    <property type="entry name" value="JmjC_dom"/>
</dbReference>
<dbReference type="SMART" id="SM00558">
    <property type="entry name" value="JmjC"/>
    <property type="match status" value="1"/>
</dbReference>
<evidence type="ECO:0000256" key="4">
    <source>
        <dbReference type="ARBA" id="ARBA00023004"/>
    </source>
</evidence>
<comment type="cofactor">
    <cofactor evidence="1">
        <name>Fe(2+)</name>
        <dbReference type="ChEBI" id="CHEBI:29033"/>
    </cofactor>
</comment>
<keyword evidence="2" id="KW-0479">Metal-binding</keyword>
<evidence type="ECO:0000256" key="3">
    <source>
        <dbReference type="ARBA" id="ARBA00023002"/>
    </source>
</evidence>
<keyword evidence="7" id="KW-1185">Reference proteome</keyword>
<dbReference type="Gene3D" id="2.60.120.650">
    <property type="entry name" value="Cupin"/>
    <property type="match status" value="1"/>
</dbReference>
<keyword evidence="3" id="KW-0560">Oxidoreductase</keyword>
<evidence type="ECO:0000256" key="2">
    <source>
        <dbReference type="ARBA" id="ARBA00022723"/>
    </source>
</evidence>
<name>A0A7I7RNN6_MYCCF</name>
<evidence type="ECO:0000256" key="1">
    <source>
        <dbReference type="ARBA" id="ARBA00001954"/>
    </source>
</evidence>
<dbReference type="GO" id="GO:0046872">
    <property type="term" value="F:metal ion binding"/>
    <property type="evidence" value="ECO:0007669"/>
    <property type="project" value="UniProtKB-KW"/>
</dbReference>